<dbReference type="Proteomes" id="UP000466445">
    <property type="component" value="Chromosome"/>
</dbReference>
<feature type="compositionally biased region" description="Polar residues" evidence="1">
    <location>
        <begin position="1"/>
        <end position="17"/>
    </location>
</feature>
<dbReference type="AlphaFoldDB" id="A0A7I7SSH8"/>
<reference evidence="2 3" key="1">
    <citation type="journal article" date="2019" name="Emerg. Microbes Infect.">
        <title>Comprehensive subspecies identification of 175 nontuberculous mycobacteria species based on 7547 genomic profiles.</title>
        <authorList>
            <person name="Matsumoto Y."/>
            <person name="Kinjo T."/>
            <person name="Motooka D."/>
            <person name="Nabeya D."/>
            <person name="Jung N."/>
            <person name="Uechi K."/>
            <person name="Horii T."/>
            <person name="Iida T."/>
            <person name="Fujita J."/>
            <person name="Nakamura S."/>
        </authorList>
    </citation>
    <scope>NUCLEOTIDE SEQUENCE [LARGE SCALE GENOMIC DNA]</scope>
    <source>
        <strain evidence="2 3">JCM 30395</strain>
    </source>
</reference>
<keyword evidence="3" id="KW-1185">Reference proteome</keyword>
<evidence type="ECO:0000313" key="3">
    <source>
        <dbReference type="Proteomes" id="UP000466445"/>
    </source>
</evidence>
<feature type="region of interest" description="Disordered" evidence="1">
    <location>
        <begin position="1"/>
        <end position="30"/>
    </location>
</feature>
<evidence type="ECO:0000313" key="2">
    <source>
        <dbReference type="EMBL" id="BBY59099.1"/>
    </source>
</evidence>
<protein>
    <submittedName>
        <fullName evidence="2">Uncharacterized protein</fullName>
    </submittedName>
</protein>
<sequence length="121" mass="12817">MAIFDSSTIDGSPSTVTFHPRPVGQSGACSSPSQVRIHLALRHVQHAVGIQRDDLVDVLGGPHADRPDAAHVTDVTARLVVAINQRADQLEVGMSMDGGNGMLAHRSDGPLDDSQHQVIIL</sequence>
<dbReference type="EMBL" id="AP022595">
    <property type="protein sequence ID" value="BBY59099.1"/>
    <property type="molecule type" value="Genomic_DNA"/>
</dbReference>
<organism evidence="2 3">
    <name type="scientific">Mycolicibacterium sarraceniae</name>
    <dbReference type="NCBI Taxonomy" id="1534348"/>
    <lineage>
        <taxon>Bacteria</taxon>
        <taxon>Bacillati</taxon>
        <taxon>Actinomycetota</taxon>
        <taxon>Actinomycetes</taxon>
        <taxon>Mycobacteriales</taxon>
        <taxon>Mycobacteriaceae</taxon>
        <taxon>Mycolicibacterium</taxon>
    </lineage>
</organism>
<proteinExistence type="predicted"/>
<gene>
    <name evidence="2" type="ORF">MSAR_22350</name>
</gene>
<evidence type="ECO:0000256" key="1">
    <source>
        <dbReference type="SAM" id="MobiDB-lite"/>
    </source>
</evidence>
<dbReference type="KEGG" id="msar:MSAR_22350"/>
<name>A0A7I7SSH8_9MYCO</name>
<accession>A0A7I7SSH8</accession>